<dbReference type="InterPro" id="IPR024158">
    <property type="entry name" value="Mt_import_TIM15"/>
</dbReference>
<dbReference type="AlphaFoldDB" id="A0A4S8X8K4"/>
<evidence type="ECO:0000259" key="5">
    <source>
        <dbReference type="PROSITE" id="PS51501"/>
    </source>
</evidence>
<accession>A0A4S8X8K4</accession>
<dbReference type="GO" id="GO:0006457">
    <property type="term" value="P:protein folding"/>
    <property type="evidence" value="ECO:0007669"/>
    <property type="project" value="TreeGrafter"/>
</dbReference>
<reference evidence="6 7" key="1">
    <citation type="submission" date="2018-10" db="EMBL/GenBank/DDBJ databases">
        <title>Fifty Aureobasidium pullulans genomes reveal a recombining polyextremotolerant generalist.</title>
        <authorList>
            <person name="Gostincar C."/>
            <person name="Turk M."/>
            <person name="Zajc J."/>
            <person name="Gunde-Cimerman N."/>
        </authorList>
    </citation>
    <scope>NUCLEOTIDE SEQUENCE [LARGE SCALE GENOMIC DNA]</scope>
    <source>
        <strain evidence="6 7">EXF-11013</strain>
    </source>
</reference>
<dbReference type="PANTHER" id="PTHR20922:SF13">
    <property type="entry name" value="DNL-TYPE ZINC FINGER PROTEIN"/>
    <property type="match status" value="1"/>
</dbReference>
<dbReference type="Proteomes" id="UP000310687">
    <property type="component" value="Unassembled WGS sequence"/>
</dbReference>
<organism evidence="6 7">
    <name type="scientific">Aureobasidium pullulans</name>
    <name type="common">Black yeast</name>
    <name type="synonym">Pullularia pullulans</name>
    <dbReference type="NCBI Taxonomy" id="5580"/>
    <lineage>
        <taxon>Eukaryota</taxon>
        <taxon>Fungi</taxon>
        <taxon>Dikarya</taxon>
        <taxon>Ascomycota</taxon>
        <taxon>Pezizomycotina</taxon>
        <taxon>Dothideomycetes</taxon>
        <taxon>Dothideomycetidae</taxon>
        <taxon>Dothideales</taxon>
        <taxon>Saccotheciaceae</taxon>
        <taxon>Aureobasidium</taxon>
    </lineage>
</organism>
<dbReference type="PANTHER" id="PTHR20922">
    <property type="entry name" value="DNL-TYPE ZINC FINGER PROTEIN"/>
    <property type="match status" value="1"/>
</dbReference>
<evidence type="ECO:0000313" key="6">
    <source>
        <dbReference type="EMBL" id="THW33350.1"/>
    </source>
</evidence>
<dbReference type="GO" id="GO:0030150">
    <property type="term" value="P:protein import into mitochondrial matrix"/>
    <property type="evidence" value="ECO:0007669"/>
    <property type="project" value="TreeGrafter"/>
</dbReference>
<evidence type="ECO:0000313" key="7">
    <source>
        <dbReference type="Proteomes" id="UP000310687"/>
    </source>
</evidence>
<keyword evidence="1" id="KW-0479">Metal-binding</keyword>
<keyword evidence="2 4" id="KW-0863">Zinc-finger</keyword>
<evidence type="ECO:0000256" key="4">
    <source>
        <dbReference type="PROSITE-ProRule" id="PRU00834"/>
    </source>
</evidence>
<dbReference type="GO" id="GO:0051087">
    <property type="term" value="F:protein-folding chaperone binding"/>
    <property type="evidence" value="ECO:0007669"/>
    <property type="project" value="TreeGrafter"/>
</dbReference>
<keyword evidence="3" id="KW-0862">Zinc</keyword>
<gene>
    <name evidence="6" type="ORF">D6D22_09163</name>
</gene>
<evidence type="ECO:0000256" key="3">
    <source>
        <dbReference type="ARBA" id="ARBA00022833"/>
    </source>
</evidence>
<proteinExistence type="predicted"/>
<dbReference type="InterPro" id="IPR007853">
    <property type="entry name" value="Znf_DNL-typ"/>
</dbReference>
<sequence length="215" mass="24138">MWQNSSPPSDAAANSKTLVNSVSLTIFTSNLFHLNSHAMSLQSSARALQRSCLRQSPVTQACRQQLRHLSSRPSSAFPPLLRTSTHLIPAFQLQQRRCESTARPLTDRPDQLPKVEPREEVPSYEMTFTCKACSTRSSHRMSKQGYHHGTILITCPGCKNRHLIADHLKIFSDKAITLEDILAQKGQLLKKGALDSESDMEFWDDGTQTEHTKKP</sequence>
<feature type="domain" description="DNL-type" evidence="5">
    <location>
        <begin position="119"/>
        <end position="214"/>
    </location>
</feature>
<comment type="caution">
    <text evidence="6">The sequence shown here is derived from an EMBL/GenBank/DDBJ whole genome shotgun (WGS) entry which is preliminary data.</text>
</comment>
<dbReference type="GO" id="GO:0050821">
    <property type="term" value="P:protein stabilization"/>
    <property type="evidence" value="ECO:0007669"/>
    <property type="project" value="TreeGrafter"/>
</dbReference>
<dbReference type="PROSITE" id="PS51501">
    <property type="entry name" value="ZF_DNL"/>
    <property type="match status" value="1"/>
</dbReference>
<name>A0A4S8X8K4_AURPU</name>
<protein>
    <submittedName>
        <fullName evidence="6">Zf-DNL-domain-containing protein</fullName>
    </submittedName>
</protein>
<dbReference type="GO" id="GO:0005739">
    <property type="term" value="C:mitochondrion"/>
    <property type="evidence" value="ECO:0007669"/>
    <property type="project" value="TreeGrafter"/>
</dbReference>
<evidence type="ECO:0000256" key="2">
    <source>
        <dbReference type="ARBA" id="ARBA00022771"/>
    </source>
</evidence>
<dbReference type="GO" id="GO:0008270">
    <property type="term" value="F:zinc ion binding"/>
    <property type="evidence" value="ECO:0007669"/>
    <property type="project" value="UniProtKB-KW"/>
</dbReference>
<dbReference type="EMBL" id="QZAL01000213">
    <property type="protein sequence ID" value="THW33350.1"/>
    <property type="molecule type" value="Genomic_DNA"/>
</dbReference>
<dbReference type="Pfam" id="PF05180">
    <property type="entry name" value="zf-DNL"/>
    <property type="match status" value="1"/>
</dbReference>
<evidence type="ECO:0000256" key="1">
    <source>
        <dbReference type="ARBA" id="ARBA00022723"/>
    </source>
</evidence>